<dbReference type="SUPFAM" id="SSF52499">
    <property type="entry name" value="Isochorismatase-like hydrolases"/>
    <property type="match status" value="1"/>
</dbReference>
<evidence type="ECO:0000313" key="3">
    <source>
        <dbReference type="EMBL" id="KAJ3225644.1"/>
    </source>
</evidence>
<organism evidence="3 4">
    <name type="scientific">Clydaea vesicula</name>
    <dbReference type="NCBI Taxonomy" id="447962"/>
    <lineage>
        <taxon>Eukaryota</taxon>
        <taxon>Fungi</taxon>
        <taxon>Fungi incertae sedis</taxon>
        <taxon>Chytridiomycota</taxon>
        <taxon>Chytridiomycota incertae sedis</taxon>
        <taxon>Chytridiomycetes</taxon>
        <taxon>Lobulomycetales</taxon>
        <taxon>Lobulomycetaceae</taxon>
        <taxon>Clydaea</taxon>
    </lineage>
</organism>
<evidence type="ECO:0000256" key="1">
    <source>
        <dbReference type="ARBA" id="ARBA00006336"/>
    </source>
</evidence>
<dbReference type="PANTHER" id="PTHR14119:SF3">
    <property type="entry name" value="ISOCHORISMATASE DOMAIN-CONTAINING PROTEIN 2"/>
    <property type="match status" value="1"/>
</dbReference>
<sequence>MRFFLALGSTCSELDVSSASLVCPKTKFSMWIKEVDQVLSKESKPKTIVLFGIESHVCVLQTCLDLLEQDFNVVVLVDGVSSMNKGEIGIALERMKSSGAILASSESILFQLVADASNPSFKAISNLVKSTKDSTASVFESLVSQSKI</sequence>
<protein>
    <submittedName>
        <fullName evidence="3">Isochorismatase domain-containing protein 1</fullName>
    </submittedName>
</protein>
<dbReference type="Proteomes" id="UP001211065">
    <property type="component" value="Unassembled WGS sequence"/>
</dbReference>
<dbReference type="InterPro" id="IPR000868">
    <property type="entry name" value="Isochorismatase-like_dom"/>
</dbReference>
<dbReference type="AlphaFoldDB" id="A0AAD5U628"/>
<dbReference type="InterPro" id="IPR050993">
    <property type="entry name" value="Isochorismatase_domain"/>
</dbReference>
<accession>A0AAD5U628</accession>
<dbReference type="Gene3D" id="3.40.50.850">
    <property type="entry name" value="Isochorismatase-like"/>
    <property type="match status" value="1"/>
</dbReference>
<name>A0AAD5U628_9FUNG</name>
<dbReference type="Pfam" id="PF00857">
    <property type="entry name" value="Isochorismatase"/>
    <property type="match status" value="1"/>
</dbReference>
<gene>
    <name evidence="3" type="primary">ISOC1</name>
    <name evidence="3" type="ORF">HK099_006477</name>
</gene>
<keyword evidence="4" id="KW-1185">Reference proteome</keyword>
<comment type="caution">
    <text evidence="3">The sequence shown here is derived from an EMBL/GenBank/DDBJ whole genome shotgun (WGS) entry which is preliminary data.</text>
</comment>
<comment type="similarity">
    <text evidence="1">Belongs to the isochorismatase family.</text>
</comment>
<dbReference type="PANTHER" id="PTHR14119">
    <property type="entry name" value="HYDROLASE"/>
    <property type="match status" value="1"/>
</dbReference>
<dbReference type="EMBL" id="JADGJW010000056">
    <property type="protein sequence ID" value="KAJ3225644.1"/>
    <property type="molecule type" value="Genomic_DNA"/>
</dbReference>
<feature type="domain" description="Isochorismatase-like" evidence="2">
    <location>
        <begin position="12"/>
        <end position="106"/>
    </location>
</feature>
<proteinExistence type="inferred from homology"/>
<evidence type="ECO:0000313" key="4">
    <source>
        <dbReference type="Proteomes" id="UP001211065"/>
    </source>
</evidence>
<reference evidence="3" key="1">
    <citation type="submission" date="2020-05" db="EMBL/GenBank/DDBJ databases">
        <title>Phylogenomic resolution of chytrid fungi.</title>
        <authorList>
            <person name="Stajich J.E."/>
            <person name="Amses K."/>
            <person name="Simmons R."/>
            <person name="Seto K."/>
            <person name="Myers J."/>
            <person name="Bonds A."/>
            <person name="Quandt C.A."/>
            <person name="Barry K."/>
            <person name="Liu P."/>
            <person name="Grigoriev I."/>
            <person name="Longcore J.E."/>
            <person name="James T.Y."/>
        </authorList>
    </citation>
    <scope>NUCLEOTIDE SEQUENCE</scope>
    <source>
        <strain evidence="3">JEL0476</strain>
    </source>
</reference>
<evidence type="ECO:0000259" key="2">
    <source>
        <dbReference type="Pfam" id="PF00857"/>
    </source>
</evidence>
<dbReference type="InterPro" id="IPR036380">
    <property type="entry name" value="Isochorismatase-like_sf"/>
</dbReference>